<dbReference type="Proteomes" id="UP001282284">
    <property type="component" value="Unassembled WGS sequence"/>
</dbReference>
<gene>
    <name evidence="2" type="ORF">QT711_05530</name>
</gene>
<accession>A0ABU4G6R2</accession>
<comment type="caution">
    <text evidence="2">The sequence shown here is derived from an EMBL/GenBank/DDBJ whole genome shotgun (WGS) entry which is preliminary data.</text>
</comment>
<proteinExistence type="predicted"/>
<dbReference type="RefSeq" id="WP_317942519.1">
    <property type="nucleotide sequence ID" value="NZ_JAUBDI010000003.1"/>
</dbReference>
<organism evidence="2 3">
    <name type="scientific">Sporosarcina saromensis</name>
    <dbReference type="NCBI Taxonomy" id="359365"/>
    <lineage>
        <taxon>Bacteria</taxon>
        <taxon>Bacillati</taxon>
        <taxon>Bacillota</taxon>
        <taxon>Bacilli</taxon>
        <taxon>Bacillales</taxon>
        <taxon>Caryophanaceae</taxon>
        <taxon>Sporosarcina</taxon>
    </lineage>
</organism>
<dbReference type="Gene3D" id="2.40.10.220">
    <property type="entry name" value="predicted glycosyltransferase like domains"/>
    <property type="match status" value="1"/>
</dbReference>
<sequence>MKSEVRDMYYKRHEYFRYEFNEPLEANFKMLLAEGAFESNPGLCRLVDISPGGCKMLTNYEFPDVRGAVHLRLTCTLFKEPLTIDGQIVWKKKDKEGYQYGMDFIENPLMEKLIVDELKLRRQSEK</sequence>
<keyword evidence="3" id="KW-1185">Reference proteome</keyword>
<dbReference type="Pfam" id="PF07238">
    <property type="entry name" value="PilZ"/>
    <property type="match status" value="1"/>
</dbReference>
<evidence type="ECO:0000313" key="3">
    <source>
        <dbReference type="Proteomes" id="UP001282284"/>
    </source>
</evidence>
<dbReference type="EMBL" id="JAUBDI010000003">
    <property type="protein sequence ID" value="MDW0112636.1"/>
    <property type="molecule type" value="Genomic_DNA"/>
</dbReference>
<dbReference type="InterPro" id="IPR009875">
    <property type="entry name" value="PilZ_domain"/>
</dbReference>
<protein>
    <submittedName>
        <fullName evidence="2">PilZ domain-containing protein</fullName>
    </submittedName>
</protein>
<reference evidence="2 3" key="1">
    <citation type="submission" date="2023-06" db="EMBL/GenBank/DDBJ databases">
        <title>Sporosarcina sp. nov., isolated from Korean traditional fermented seafood 'Jeotgal'.</title>
        <authorList>
            <person name="Yang A.I."/>
            <person name="Shin N.-R."/>
        </authorList>
    </citation>
    <scope>NUCLEOTIDE SEQUENCE [LARGE SCALE GENOMIC DNA]</scope>
    <source>
        <strain evidence="2 3">KCTC13119</strain>
    </source>
</reference>
<feature type="domain" description="PilZ" evidence="1">
    <location>
        <begin position="42"/>
        <end position="108"/>
    </location>
</feature>
<dbReference type="SUPFAM" id="SSF141371">
    <property type="entry name" value="PilZ domain-like"/>
    <property type="match status" value="1"/>
</dbReference>
<name>A0ABU4G6R2_9BACL</name>
<evidence type="ECO:0000259" key="1">
    <source>
        <dbReference type="Pfam" id="PF07238"/>
    </source>
</evidence>
<evidence type="ECO:0000313" key="2">
    <source>
        <dbReference type="EMBL" id="MDW0112636.1"/>
    </source>
</evidence>